<keyword evidence="4" id="KW-1003">Cell membrane</keyword>
<proteinExistence type="inferred from homology"/>
<dbReference type="STRING" id="51670.SAMN04488557_2935"/>
<dbReference type="InterPro" id="IPR000983">
    <property type="entry name" value="Bac_GSPG_pilin"/>
</dbReference>
<accession>A0A1I7NQN2</accession>
<dbReference type="NCBIfam" id="TIGR02532">
    <property type="entry name" value="IV_pilin_GFxxxE"/>
    <property type="match status" value="1"/>
</dbReference>
<evidence type="ECO:0000256" key="3">
    <source>
        <dbReference type="ARBA" id="ARBA00020042"/>
    </source>
</evidence>
<dbReference type="InterPro" id="IPR013545">
    <property type="entry name" value="T2SS_protein-GspG_C"/>
</dbReference>
<dbReference type="PRINTS" id="PR00813">
    <property type="entry name" value="BCTERIALGSPG"/>
</dbReference>
<evidence type="ECO:0000256" key="10">
    <source>
        <dbReference type="SAM" id="MobiDB-lite"/>
    </source>
</evidence>
<feature type="region of interest" description="Disordered" evidence="10">
    <location>
        <begin position="129"/>
        <end position="155"/>
    </location>
</feature>
<evidence type="ECO:0000256" key="5">
    <source>
        <dbReference type="ARBA" id="ARBA00022481"/>
    </source>
</evidence>
<evidence type="ECO:0000256" key="6">
    <source>
        <dbReference type="ARBA" id="ARBA00022519"/>
    </source>
</evidence>
<evidence type="ECO:0000256" key="11">
    <source>
        <dbReference type="SAM" id="Phobius"/>
    </source>
</evidence>
<dbReference type="PANTHER" id="PTHR30093">
    <property type="entry name" value="GENERAL SECRETION PATHWAY PROTEIN G"/>
    <property type="match status" value="1"/>
</dbReference>
<dbReference type="InterPro" id="IPR012902">
    <property type="entry name" value="N_methyl_site"/>
</dbReference>
<dbReference type="Pfam" id="PF08334">
    <property type="entry name" value="T2SSG"/>
    <property type="match status" value="1"/>
</dbReference>
<evidence type="ECO:0000256" key="8">
    <source>
        <dbReference type="ARBA" id="ARBA00022989"/>
    </source>
</evidence>
<dbReference type="SUPFAM" id="SSF54523">
    <property type="entry name" value="Pili subunits"/>
    <property type="match status" value="1"/>
</dbReference>
<feature type="transmembrane region" description="Helical" evidence="11">
    <location>
        <begin position="32"/>
        <end position="54"/>
    </location>
</feature>
<keyword evidence="8 11" id="KW-1133">Transmembrane helix</keyword>
<evidence type="ECO:0000256" key="7">
    <source>
        <dbReference type="ARBA" id="ARBA00022692"/>
    </source>
</evidence>
<evidence type="ECO:0000259" key="12">
    <source>
        <dbReference type="Pfam" id="PF08334"/>
    </source>
</evidence>
<reference evidence="14" key="1">
    <citation type="submission" date="2016-10" db="EMBL/GenBank/DDBJ databases">
        <authorList>
            <person name="Varghese N."/>
            <person name="Submissions S."/>
        </authorList>
    </citation>
    <scope>NUCLEOTIDE SEQUENCE [LARGE SCALE GENOMIC DNA]</scope>
    <source>
        <strain evidence="14">DSM 1565</strain>
    </source>
</reference>
<name>A0A1I7NQN2_9HYPH</name>
<dbReference type="EMBL" id="FPCH01000003">
    <property type="protein sequence ID" value="SFV36986.1"/>
    <property type="molecule type" value="Genomic_DNA"/>
</dbReference>
<keyword evidence="14" id="KW-1185">Reference proteome</keyword>
<sequence length="155" mass="16277">MKIPFKCGNRNVANGVVYDDAKDDSGFTLLELLVVLGIIALLATVAAPQVLGYLGKARTGTSKAQISAISTALELYALDMGTYPSQQAGLNALVQAPPRAGAWKGPYLKKAEGLVDPWGHPYQYKFPGPGGGPQVYTLGRDNNPGGTGEDQDVSN</sequence>
<dbReference type="Gene3D" id="3.30.700.10">
    <property type="entry name" value="Glycoprotein, Type 4 Pilin"/>
    <property type="match status" value="1"/>
</dbReference>
<dbReference type="PROSITE" id="PS00409">
    <property type="entry name" value="PROKAR_NTER_METHYL"/>
    <property type="match status" value="1"/>
</dbReference>
<dbReference type="NCBIfam" id="TIGR01710">
    <property type="entry name" value="typeII_sec_gspG"/>
    <property type="match status" value="1"/>
</dbReference>
<protein>
    <recommendedName>
        <fullName evidence="3">Type II secretion system core protein G</fullName>
    </recommendedName>
</protein>
<dbReference type="GO" id="GO:0015628">
    <property type="term" value="P:protein secretion by the type II secretion system"/>
    <property type="evidence" value="ECO:0007669"/>
    <property type="project" value="InterPro"/>
</dbReference>
<feature type="domain" description="Type II secretion system protein GspG C-terminal" evidence="12">
    <location>
        <begin position="49"/>
        <end position="155"/>
    </location>
</feature>
<keyword evidence="5" id="KW-0488">Methylation</keyword>
<comment type="similarity">
    <text evidence="2">Belongs to the GSP G family.</text>
</comment>
<dbReference type="PANTHER" id="PTHR30093:SF44">
    <property type="entry name" value="TYPE II SECRETION SYSTEM CORE PROTEIN G"/>
    <property type="match status" value="1"/>
</dbReference>
<evidence type="ECO:0000313" key="14">
    <source>
        <dbReference type="Proteomes" id="UP000199423"/>
    </source>
</evidence>
<evidence type="ECO:0000256" key="9">
    <source>
        <dbReference type="ARBA" id="ARBA00023136"/>
    </source>
</evidence>
<keyword evidence="6" id="KW-0997">Cell inner membrane</keyword>
<comment type="subcellular location">
    <subcellularLocation>
        <location evidence="1">Cell inner membrane</location>
        <topology evidence="1">Single-pass membrane protein</topology>
    </subcellularLocation>
</comment>
<keyword evidence="7 11" id="KW-0812">Transmembrane</keyword>
<gene>
    <name evidence="13" type="ORF">SAMN04488557_2935</name>
</gene>
<dbReference type="GO" id="GO:0005886">
    <property type="term" value="C:plasma membrane"/>
    <property type="evidence" value="ECO:0007669"/>
    <property type="project" value="UniProtKB-SubCell"/>
</dbReference>
<dbReference type="OrthoDB" id="9795612at2"/>
<evidence type="ECO:0000313" key="13">
    <source>
        <dbReference type="EMBL" id="SFV36986.1"/>
    </source>
</evidence>
<dbReference type="Pfam" id="PF07963">
    <property type="entry name" value="N_methyl"/>
    <property type="match status" value="1"/>
</dbReference>
<dbReference type="InterPro" id="IPR045584">
    <property type="entry name" value="Pilin-like"/>
</dbReference>
<dbReference type="RefSeq" id="WP_092868476.1">
    <property type="nucleotide sequence ID" value="NZ_FPCH01000003.1"/>
</dbReference>
<keyword evidence="9 11" id="KW-0472">Membrane</keyword>
<dbReference type="Proteomes" id="UP000199423">
    <property type="component" value="Unassembled WGS sequence"/>
</dbReference>
<evidence type="ECO:0000256" key="4">
    <source>
        <dbReference type="ARBA" id="ARBA00022475"/>
    </source>
</evidence>
<dbReference type="AlphaFoldDB" id="A0A1I7NQN2"/>
<organism evidence="13 14">
    <name type="scientific">Hyphomicrobium facile</name>
    <dbReference type="NCBI Taxonomy" id="51670"/>
    <lineage>
        <taxon>Bacteria</taxon>
        <taxon>Pseudomonadati</taxon>
        <taxon>Pseudomonadota</taxon>
        <taxon>Alphaproteobacteria</taxon>
        <taxon>Hyphomicrobiales</taxon>
        <taxon>Hyphomicrobiaceae</taxon>
        <taxon>Hyphomicrobium</taxon>
    </lineage>
</organism>
<evidence type="ECO:0000256" key="2">
    <source>
        <dbReference type="ARBA" id="ARBA00009984"/>
    </source>
</evidence>
<dbReference type="GO" id="GO:0015627">
    <property type="term" value="C:type II protein secretion system complex"/>
    <property type="evidence" value="ECO:0007669"/>
    <property type="project" value="InterPro"/>
</dbReference>
<dbReference type="InterPro" id="IPR010054">
    <property type="entry name" value="Type2_sec_GspG"/>
</dbReference>
<evidence type="ECO:0000256" key="1">
    <source>
        <dbReference type="ARBA" id="ARBA00004377"/>
    </source>
</evidence>